<proteinExistence type="predicted"/>
<name>A0A517XXJ0_9BACT</name>
<organism evidence="1 2">
    <name type="scientific">Urbifossiella limnaea</name>
    <dbReference type="NCBI Taxonomy" id="2528023"/>
    <lineage>
        <taxon>Bacteria</taxon>
        <taxon>Pseudomonadati</taxon>
        <taxon>Planctomycetota</taxon>
        <taxon>Planctomycetia</taxon>
        <taxon>Gemmatales</taxon>
        <taxon>Gemmataceae</taxon>
        <taxon>Urbifossiella</taxon>
    </lineage>
</organism>
<dbReference type="KEGG" id="uli:ETAA1_41490"/>
<evidence type="ECO:0000313" key="2">
    <source>
        <dbReference type="Proteomes" id="UP000319576"/>
    </source>
</evidence>
<protein>
    <submittedName>
        <fullName evidence="1">Uncharacterized protein</fullName>
    </submittedName>
</protein>
<dbReference type="Proteomes" id="UP000319576">
    <property type="component" value="Chromosome"/>
</dbReference>
<dbReference type="EMBL" id="CP036273">
    <property type="protein sequence ID" value="QDU22173.1"/>
    <property type="molecule type" value="Genomic_DNA"/>
</dbReference>
<dbReference type="RefSeq" id="WP_145241682.1">
    <property type="nucleotide sequence ID" value="NZ_CP036273.1"/>
</dbReference>
<dbReference type="PROSITE" id="PS51257">
    <property type="entry name" value="PROKAR_LIPOPROTEIN"/>
    <property type="match status" value="1"/>
</dbReference>
<dbReference type="OrthoDB" id="289235at2"/>
<accession>A0A517XXJ0</accession>
<evidence type="ECO:0000313" key="1">
    <source>
        <dbReference type="EMBL" id="QDU22173.1"/>
    </source>
</evidence>
<gene>
    <name evidence="1" type="ORF">ETAA1_41490</name>
</gene>
<dbReference type="AlphaFoldDB" id="A0A517XXJ0"/>
<keyword evidence="2" id="KW-1185">Reference proteome</keyword>
<reference evidence="1 2" key="1">
    <citation type="submission" date="2019-02" db="EMBL/GenBank/DDBJ databases">
        <title>Deep-cultivation of Planctomycetes and their phenomic and genomic characterization uncovers novel biology.</title>
        <authorList>
            <person name="Wiegand S."/>
            <person name="Jogler M."/>
            <person name="Boedeker C."/>
            <person name="Pinto D."/>
            <person name="Vollmers J."/>
            <person name="Rivas-Marin E."/>
            <person name="Kohn T."/>
            <person name="Peeters S.H."/>
            <person name="Heuer A."/>
            <person name="Rast P."/>
            <person name="Oberbeckmann S."/>
            <person name="Bunk B."/>
            <person name="Jeske O."/>
            <person name="Meyerdierks A."/>
            <person name="Storesund J.E."/>
            <person name="Kallscheuer N."/>
            <person name="Luecker S."/>
            <person name="Lage O.M."/>
            <person name="Pohl T."/>
            <person name="Merkel B.J."/>
            <person name="Hornburger P."/>
            <person name="Mueller R.-W."/>
            <person name="Bruemmer F."/>
            <person name="Labrenz M."/>
            <person name="Spormann A.M."/>
            <person name="Op den Camp H."/>
            <person name="Overmann J."/>
            <person name="Amann R."/>
            <person name="Jetten M.S.M."/>
            <person name="Mascher T."/>
            <person name="Medema M.H."/>
            <person name="Devos D.P."/>
            <person name="Kaster A.-K."/>
            <person name="Ovreas L."/>
            <person name="Rohde M."/>
            <person name="Galperin M.Y."/>
            <person name="Jogler C."/>
        </authorList>
    </citation>
    <scope>NUCLEOTIDE SEQUENCE [LARGE SCALE GENOMIC DNA]</scope>
    <source>
        <strain evidence="1 2">ETA_A1</strain>
    </source>
</reference>
<sequence length="190" mass="19775">MPSRRALPFVALFAAASFVGCGGGDGVNSYHAPRAAVATAPANTGKYRLLGAMVPADEPVWFFKLSGESDALAKHEAGFDLLLKTIRYKGEKATPDFTPPAGWSIGPGRAGLVKLTLKLPDPQLEVTLVASGGGVEGNLDRWVKMLGNAAAAGDEARYTTKVDAAGGPVRRVDIRGNKNPSAAPMMGKGR</sequence>